<dbReference type="Proteomes" id="UP001138709">
    <property type="component" value="Unassembled WGS sequence"/>
</dbReference>
<dbReference type="AlphaFoldDB" id="A0A9X9XIX1"/>
<keyword evidence="3 9" id="KW-0813">Transport</keyword>
<evidence type="ECO:0000256" key="8">
    <source>
        <dbReference type="ARBA" id="ARBA00023136"/>
    </source>
</evidence>
<evidence type="ECO:0000256" key="1">
    <source>
        <dbReference type="ARBA" id="ARBA00004651"/>
    </source>
</evidence>
<dbReference type="SMART" id="SM00382">
    <property type="entry name" value="AAA"/>
    <property type="match status" value="2"/>
</dbReference>
<comment type="similarity">
    <text evidence="2">Belongs to the ABC transporter superfamily.</text>
</comment>
<gene>
    <name evidence="13" type="ORF">GXW74_24465</name>
</gene>
<dbReference type="Pfam" id="PF00005">
    <property type="entry name" value="ABC_tran"/>
    <property type="match status" value="2"/>
</dbReference>
<dbReference type="InterPro" id="IPR017871">
    <property type="entry name" value="ABC_transporter-like_CS"/>
</dbReference>
<feature type="transmembrane region" description="Helical" evidence="9">
    <location>
        <begin position="167"/>
        <end position="185"/>
    </location>
</feature>
<feature type="region of interest" description="Disordered" evidence="10">
    <location>
        <begin position="584"/>
        <end position="608"/>
    </location>
</feature>
<keyword evidence="4 9" id="KW-0812">Transmembrane</keyword>
<comment type="caution">
    <text evidence="13">The sequence shown here is derived from an EMBL/GenBank/DDBJ whole genome shotgun (WGS) entry which is preliminary data.</text>
</comment>
<dbReference type="PANTHER" id="PTHR43776:SF7">
    <property type="entry name" value="D,D-DIPEPTIDE TRANSPORT ATP-BINDING PROTEIN DDPF-RELATED"/>
    <property type="match status" value="1"/>
</dbReference>
<dbReference type="InterPro" id="IPR035906">
    <property type="entry name" value="MetI-like_sf"/>
</dbReference>
<evidence type="ECO:0000256" key="9">
    <source>
        <dbReference type="RuleBase" id="RU363032"/>
    </source>
</evidence>
<keyword evidence="8 9" id="KW-0472">Membrane</keyword>
<evidence type="ECO:0000256" key="2">
    <source>
        <dbReference type="ARBA" id="ARBA00005417"/>
    </source>
</evidence>
<proteinExistence type="inferred from homology"/>
<evidence type="ECO:0000313" key="13">
    <source>
        <dbReference type="EMBL" id="MBR0683657.1"/>
    </source>
</evidence>
<dbReference type="PROSITE" id="PS50893">
    <property type="entry name" value="ABC_TRANSPORTER_2"/>
    <property type="match status" value="2"/>
</dbReference>
<dbReference type="Gene3D" id="1.10.3720.10">
    <property type="entry name" value="MetI-like"/>
    <property type="match status" value="1"/>
</dbReference>
<dbReference type="GO" id="GO:0005524">
    <property type="term" value="F:ATP binding"/>
    <property type="evidence" value="ECO:0007669"/>
    <property type="project" value="UniProtKB-KW"/>
</dbReference>
<evidence type="ECO:0000313" key="14">
    <source>
        <dbReference type="Proteomes" id="UP001138709"/>
    </source>
</evidence>
<feature type="compositionally biased region" description="Pro residues" evidence="10">
    <location>
        <begin position="593"/>
        <end position="607"/>
    </location>
</feature>
<feature type="domain" description="ABC transporter" evidence="11">
    <location>
        <begin position="610"/>
        <end position="840"/>
    </location>
</feature>
<dbReference type="PROSITE" id="PS00211">
    <property type="entry name" value="ABC_TRANSPORTER_1"/>
    <property type="match status" value="2"/>
</dbReference>
<dbReference type="GO" id="GO:0016887">
    <property type="term" value="F:ATP hydrolysis activity"/>
    <property type="evidence" value="ECO:0007669"/>
    <property type="project" value="InterPro"/>
</dbReference>
<evidence type="ECO:0000256" key="6">
    <source>
        <dbReference type="ARBA" id="ARBA00022840"/>
    </source>
</evidence>
<dbReference type="GO" id="GO:0055085">
    <property type="term" value="P:transmembrane transport"/>
    <property type="evidence" value="ECO:0007669"/>
    <property type="project" value="InterPro"/>
</dbReference>
<feature type="transmembrane region" description="Helical" evidence="9">
    <location>
        <begin position="245"/>
        <end position="274"/>
    </location>
</feature>
<name>A0A9X9XIX1_9PROT</name>
<dbReference type="InterPro" id="IPR003439">
    <property type="entry name" value="ABC_transporter-like_ATP-bd"/>
</dbReference>
<dbReference type="PROSITE" id="PS50928">
    <property type="entry name" value="ABC_TM1"/>
    <property type="match status" value="1"/>
</dbReference>
<evidence type="ECO:0000256" key="3">
    <source>
        <dbReference type="ARBA" id="ARBA00022448"/>
    </source>
</evidence>
<dbReference type="InterPro" id="IPR000515">
    <property type="entry name" value="MetI-like"/>
</dbReference>
<dbReference type="EMBL" id="JAAEDL010000037">
    <property type="protein sequence ID" value="MBR0683657.1"/>
    <property type="molecule type" value="Genomic_DNA"/>
</dbReference>
<dbReference type="PANTHER" id="PTHR43776">
    <property type="entry name" value="TRANSPORT ATP-BINDING PROTEIN"/>
    <property type="match status" value="1"/>
</dbReference>
<reference evidence="13" key="2">
    <citation type="journal article" date="2021" name="Syst. Appl. Microbiol.">
        <title>Roseomonas hellenica sp. nov., isolated from roots of wild-growing Alkanna tinctoria.</title>
        <authorList>
            <person name="Rat A."/>
            <person name="Naranjo H.D."/>
            <person name="Lebbe L."/>
            <person name="Cnockaert M."/>
            <person name="Krigas N."/>
            <person name="Grigoriadou K."/>
            <person name="Maloupa E."/>
            <person name="Willems A."/>
        </authorList>
    </citation>
    <scope>NUCLEOTIDE SEQUENCE</scope>
    <source>
        <strain evidence="13">LMG 31228</strain>
    </source>
</reference>
<keyword evidence="5" id="KW-0547">Nucleotide-binding</keyword>
<dbReference type="SUPFAM" id="SSF161098">
    <property type="entry name" value="MetI-like"/>
    <property type="match status" value="1"/>
</dbReference>
<evidence type="ECO:0000256" key="10">
    <source>
        <dbReference type="SAM" id="MobiDB-lite"/>
    </source>
</evidence>
<comment type="similarity">
    <text evidence="9">Belongs to the binding-protein-dependent transport system permease family.</text>
</comment>
<keyword evidence="6 13" id="KW-0067">ATP-binding</keyword>
<dbReference type="InterPro" id="IPR027417">
    <property type="entry name" value="P-loop_NTPase"/>
</dbReference>
<dbReference type="RefSeq" id="WP_211849223.1">
    <property type="nucleotide sequence ID" value="NZ_JAAEDL010000037.1"/>
</dbReference>
<dbReference type="Pfam" id="PF00528">
    <property type="entry name" value="BPD_transp_1"/>
    <property type="match status" value="1"/>
</dbReference>
<feature type="transmembrane region" description="Helical" evidence="9">
    <location>
        <begin position="191"/>
        <end position="210"/>
    </location>
</feature>
<dbReference type="SUPFAM" id="SSF52540">
    <property type="entry name" value="P-loop containing nucleoside triphosphate hydrolases"/>
    <property type="match status" value="2"/>
</dbReference>
<evidence type="ECO:0000256" key="4">
    <source>
        <dbReference type="ARBA" id="ARBA00022692"/>
    </source>
</evidence>
<feature type="domain" description="ABC transporter" evidence="11">
    <location>
        <begin position="348"/>
        <end position="593"/>
    </location>
</feature>
<feature type="domain" description="ABC transmembrane type-1" evidence="12">
    <location>
        <begin position="128"/>
        <end position="320"/>
    </location>
</feature>
<feature type="transmembrane region" description="Helical" evidence="9">
    <location>
        <begin position="132"/>
        <end position="155"/>
    </location>
</feature>
<protein>
    <submittedName>
        <fullName evidence="13">ATP-binding cassette domain-containing protein</fullName>
    </submittedName>
</protein>
<feature type="transmembrane region" description="Helical" evidence="9">
    <location>
        <begin position="294"/>
        <end position="316"/>
    </location>
</feature>
<comment type="subcellular location">
    <subcellularLocation>
        <location evidence="1 9">Cell membrane</location>
        <topology evidence="1 9">Multi-pass membrane protein</topology>
    </subcellularLocation>
</comment>
<reference evidence="13" key="1">
    <citation type="submission" date="2020-01" db="EMBL/GenBank/DDBJ databases">
        <authorList>
            <person name="Rat A."/>
        </authorList>
    </citation>
    <scope>NUCLEOTIDE SEQUENCE</scope>
    <source>
        <strain evidence="13">LMG 31228</strain>
    </source>
</reference>
<accession>A0A9X9XIX1</accession>
<dbReference type="Gene3D" id="3.40.50.300">
    <property type="entry name" value="P-loop containing nucleotide triphosphate hydrolases"/>
    <property type="match status" value="2"/>
</dbReference>
<sequence>MAEIPLWRSWPAIGLAAVALFVLPAEFVANDRPVLIWRDGALTSPAMSRPTERQLGGSLPIPADFHDPAVQALLARQGAVQIWPPIRFAPDTVAPGLPRAAPAGPSRQHPLGTDDQARDVLARLIWGLRLSLGFGLVVTAASVLLGLLLGAVQGWRGGLTDLVLQRLTEIWAGVPLLFLLMILASALAPNIWVLAVVMSLFFWMAIAGVTRAEFLRLRAQDFVRAAVAMGASGARIMRVHILPNALAPTLSIAPFLASGAITMLAGLDLLGLGLPPGTPSLGEMLAQARNNLHAPWLAVAAVGALGGVLLLVTLLGQRLRDALDPRLAPARRHVEPLALPPGAPDAVLEIRALELDVGATRALRGVNLVVAPGEAVALLGDSGSGKTMTALAACGLAPPQASRIAGSIRIAGQEMLGAPEAVRRALLRDRIGLVFQEPAAALNPLHPVLRQVMEAAATAGLGRAAARARAQELLDLVGLPEAVARPRALPHAFSGGQQQRAVIAMAIARSPALLLADEPTASLDATLRGTLLALLDGLRGRLGMALLLITHDVDAARAVASRILVMEEGRIVAEVPRERLAATAPPALQRLLAPPPPPPRDPPPPGRPVMEVRDLAVRYGRTEVLAGIDLALHRGRTLAVTGPSGCGKTSLALALLRLVDARGEVLLDGRPLPPGRAWRRRAQIVFQNPATSLSPRLSVRDILAEPLLLHMPQLGAAQRAARVRTALAEVGLDPELAARRPAALSGGQRQRVAIARALIADPDVVLLDEPTSALDRSVEAEVLALLARLQAARGFAALLVTHDPRVVAALADEELCLDAGRIVARRRPGATQSLPVTENVR</sequence>
<evidence type="ECO:0000259" key="12">
    <source>
        <dbReference type="PROSITE" id="PS50928"/>
    </source>
</evidence>
<dbReference type="GO" id="GO:0005886">
    <property type="term" value="C:plasma membrane"/>
    <property type="evidence" value="ECO:0007669"/>
    <property type="project" value="UniProtKB-SubCell"/>
</dbReference>
<keyword evidence="7 9" id="KW-1133">Transmembrane helix</keyword>
<dbReference type="InterPro" id="IPR050319">
    <property type="entry name" value="ABC_transp_ATP-bind"/>
</dbReference>
<keyword evidence="14" id="KW-1185">Reference proteome</keyword>
<dbReference type="InterPro" id="IPR003593">
    <property type="entry name" value="AAA+_ATPase"/>
</dbReference>
<dbReference type="CDD" id="cd03257">
    <property type="entry name" value="ABC_NikE_OppD_transporters"/>
    <property type="match status" value="2"/>
</dbReference>
<organism evidence="13 14">
    <name type="scientific">Neoroseomonas eburnea</name>
    <dbReference type="NCBI Taxonomy" id="1346889"/>
    <lineage>
        <taxon>Bacteria</taxon>
        <taxon>Pseudomonadati</taxon>
        <taxon>Pseudomonadota</taxon>
        <taxon>Alphaproteobacteria</taxon>
        <taxon>Acetobacterales</taxon>
        <taxon>Acetobacteraceae</taxon>
        <taxon>Neoroseomonas</taxon>
    </lineage>
</organism>
<dbReference type="CDD" id="cd06261">
    <property type="entry name" value="TM_PBP2"/>
    <property type="match status" value="1"/>
</dbReference>
<evidence type="ECO:0000259" key="11">
    <source>
        <dbReference type="PROSITE" id="PS50893"/>
    </source>
</evidence>
<evidence type="ECO:0000256" key="7">
    <source>
        <dbReference type="ARBA" id="ARBA00022989"/>
    </source>
</evidence>
<evidence type="ECO:0000256" key="5">
    <source>
        <dbReference type="ARBA" id="ARBA00022741"/>
    </source>
</evidence>